<dbReference type="Pfam" id="PF12796">
    <property type="entry name" value="Ank_2"/>
    <property type="match status" value="1"/>
</dbReference>
<dbReference type="EMBL" id="JARIHO010000012">
    <property type="protein sequence ID" value="KAJ7352365.1"/>
    <property type="molecule type" value="Genomic_DNA"/>
</dbReference>
<dbReference type="PANTHER" id="PTHR24166">
    <property type="entry name" value="ROLLING PEBBLES, ISOFORM B"/>
    <property type="match status" value="1"/>
</dbReference>
<dbReference type="InterPro" id="IPR050889">
    <property type="entry name" value="Dendritic_Spine_Reg/Scaffold"/>
</dbReference>
<feature type="repeat" description="ANK" evidence="3">
    <location>
        <begin position="132"/>
        <end position="164"/>
    </location>
</feature>
<dbReference type="InterPro" id="IPR036770">
    <property type="entry name" value="Ankyrin_rpt-contain_sf"/>
</dbReference>
<sequence>MFRRAQPSFRYGLHQAALKGDDEGVRHALRSGASVNDLDSAGRTAIMCAVAGENWHNVHASNASCMTPGHLKVVRTLLGDSEMSLFTLNAPQMAYRGVTPLGMAAWLNLSDAVCVLLEESAEYVSVDGTDAHSATPLMYAARDGSHDVVQILLRHGARPDFGDGNHRTSVQFALPYPQIVWLCETALRRHRWLESQSPDHNRIAFNPDSEHLLQIASAALSPTRIFESPPVSVFSDEFTSRFTNTIIQSVMSSDVASLHSLLFSQSSPVLVNIPDPKGWSAIHYCAIAEHPSIPILDALYCAGAVPLFTTHEHWTPLHCFAQSVRRLPHDRPELRIALYQFINHLVHDLRTPLAARDKEDETCIHIAAEHGKCIEVLVLLLDCDASGVVQELRNARGLTALEVCKPEFRSAFGQQLDDLRSGSALSCHTIRPSPSSISLSSWIAPADPDEVLDNVDISASSEQLLVNLRLTSPSQNHKATSFHLNFLDNLVREAADITAIVSTHYRTITDEATKDVQMLRRNADRMEALLDRACRDIEQAMQARGLAPIVQRKRSSRESEDSQATAVSISAVDAPEGGGIPWPKLNKSSEHIELRSPSVEQLKVTANLVTSREEPQTDKLEPIKPMKGLSGTTKLKAWMKRKLLSAEFKDSAAGLPATEAALNVRQKLEVILEQMDTEDVDVFPHGPVVDLELSADGWVDGLLRNSHSSLQAASRDLDRIRECITSAEHFIAIVDRSAKRAERVVNRALKKREAKISELRLTSKLSSGDEFFVAPGQLSNKSSIASLSSLYSARSSCVSLAATIEENDDDDTRVVRRLLLRKIDTGASGAQEQLEKGVNWLRAVKEVVRGAKKRAYI</sequence>
<feature type="region of interest" description="Disordered" evidence="5">
    <location>
        <begin position="548"/>
        <end position="586"/>
    </location>
</feature>
<comment type="caution">
    <text evidence="6">The sequence shown here is derived from an EMBL/GenBank/DDBJ whole genome shotgun (WGS) entry which is preliminary data.</text>
</comment>
<feature type="coiled-coil region" evidence="4">
    <location>
        <begin position="509"/>
        <end position="543"/>
    </location>
</feature>
<organism evidence="6 7">
    <name type="scientific">Mycena albidolilacea</name>
    <dbReference type="NCBI Taxonomy" id="1033008"/>
    <lineage>
        <taxon>Eukaryota</taxon>
        <taxon>Fungi</taxon>
        <taxon>Dikarya</taxon>
        <taxon>Basidiomycota</taxon>
        <taxon>Agaricomycotina</taxon>
        <taxon>Agaricomycetes</taxon>
        <taxon>Agaricomycetidae</taxon>
        <taxon>Agaricales</taxon>
        <taxon>Marasmiineae</taxon>
        <taxon>Mycenaceae</taxon>
        <taxon>Mycena</taxon>
    </lineage>
</organism>
<dbReference type="Proteomes" id="UP001218218">
    <property type="component" value="Unassembled WGS sequence"/>
</dbReference>
<keyword evidence="1" id="KW-0677">Repeat</keyword>
<proteinExistence type="predicted"/>
<dbReference type="SMART" id="SM00248">
    <property type="entry name" value="ANK"/>
    <property type="match status" value="6"/>
</dbReference>
<keyword evidence="7" id="KW-1185">Reference proteome</keyword>
<keyword evidence="2 3" id="KW-0040">ANK repeat</keyword>
<gene>
    <name evidence="6" type="ORF">DFH08DRAFT_85230</name>
</gene>
<reference evidence="6" key="1">
    <citation type="submission" date="2023-03" db="EMBL/GenBank/DDBJ databases">
        <title>Massive genome expansion in bonnet fungi (Mycena s.s.) driven by repeated elements and novel gene families across ecological guilds.</title>
        <authorList>
            <consortium name="Lawrence Berkeley National Laboratory"/>
            <person name="Harder C.B."/>
            <person name="Miyauchi S."/>
            <person name="Viragh M."/>
            <person name="Kuo A."/>
            <person name="Thoen E."/>
            <person name="Andreopoulos B."/>
            <person name="Lu D."/>
            <person name="Skrede I."/>
            <person name="Drula E."/>
            <person name="Henrissat B."/>
            <person name="Morin E."/>
            <person name="Kohler A."/>
            <person name="Barry K."/>
            <person name="LaButti K."/>
            <person name="Morin E."/>
            <person name="Salamov A."/>
            <person name="Lipzen A."/>
            <person name="Mereny Z."/>
            <person name="Hegedus B."/>
            <person name="Baldrian P."/>
            <person name="Stursova M."/>
            <person name="Weitz H."/>
            <person name="Taylor A."/>
            <person name="Grigoriev I.V."/>
            <person name="Nagy L.G."/>
            <person name="Martin F."/>
            <person name="Kauserud H."/>
        </authorList>
    </citation>
    <scope>NUCLEOTIDE SEQUENCE</scope>
    <source>
        <strain evidence="6">CBHHK002</strain>
    </source>
</reference>
<evidence type="ECO:0000256" key="3">
    <source>
        <dbReference type="PROSITE-ProRule" id="PRU00023"/>
    </source>
</evidence>
<evidence type="ECO:0000313" key="6">
    <source>
        <dbReference type="EMBL" id="KAJ7352365.1"/>
    </source>
</evidence>
<name>A0AAD7EWY3_9AGAR</name>
<dbReference type="PANTHER" id="PTHR24166:SF48">
    <property type="entry name" value="PROTEIN VAPYRIN"/>
    <property type="match status" value="1"/>
</dbReference>
<protein>
    <recommendedName>
        <fullName evidence="8">Ankyrin</fullName>
    </recommendedName>
</protein>
<accession>A0AAD7EWY3</accession>
<evidence type="ECO:0000256" key="4">
    <source>
        <dbReference type="SAM" id="Coils"/>
    </source>
</evidence>
<dbReference type="Gene3D" id="1.25.40.20">
    <property type="entry name" value="Ankyrin repeat-containing domain"/>
    <property type="match status" value="2"/>
</dbReference>
<keyword evidence="4" id="KW-0175">Coiled coil</keyword>
<evidence type="ECO:0000313" key="7">
    <source>
        <dbReference type="Proteomes" id="UP001218218"/>
    </source>
</evidence>
<evidence type="ECO:0000256" key="5">
    <source>
        <dbReference type="SAM" id="MobiDB-lite"/>
    </source>
</evidence>
<dbReference type="SUPFAM" id="SSF48403">
    <property type="entry name" value="Ankyrin repeat"/>
    <property type="match status" value="2"/>
</dbReference>
<evidence type="ECO:0008006" key="8">
    <source>
        <dbReference type="Google" id="ProtNLM"/>
    </source>
</evidence>
<dbReference type="InterPro" id="IPR002110">
    <property type="entry name" value="Ankyrin_rpt"/>
</dbReference>
<evidence type="ECO:0000256" key="1">
    <source>
        <dbReference type="ARBA" id="ARBA00022737"/>
    </source>
</evidence>
<dbReference type="PROSITE" id="PS50297">
    <property type="entry name" value="ANK_REP_REGION"/>
    <property type="match status" value="1"/>
</dbReference>
<evidence type="ECO:0000256" key="2">
    <source>
        <dbReference type="ARBA" id="ARBA00023043"/>
    </source>
</evidence>
<dbReference type="PROSITE" id="PS50088">
    <property type="entry name" value="ANK_REPEAT"/>
    <property type="match status" value="1"/>
</dbReference>
<dbReference type="AlphaFoldDB" id="A0AAD7EWY3"/>